<dbReference type="STRING" id="947166.A0A1D1VST2"/>
<dbReference type="GO" id="GO:0015035">
    <property type="term" value="F:protein-disulfide reductase activity"/>
    <property type="evidence" value="ECO:0007669"/>
    <property type="project" value="InterPro"/>
</dbReference>
<dbReference type="Pfam" id="PF00085">
    <property type="entry name" value="Thioredoxin"/>
    <property type="match status" value="1"/>
</dbReference>
<dbReference type="Gene3D" id="3.40.30.10">
    <property type="entry name" value="Glutaredoxin"/>
    <property type="match status" value="1"/>
</dbReference>
<reference evidence="8 9" key="1">
    <citation type="journal article" date="2016" name="Nat. Commun.">
        <title>Extremotolerant tardigrade genome and improved radiotolerance of human cultured cells by tardigrade-unique protein.</title>
        <authorList>
            <person name="Hashimoto T."/>
            <person name="Horikawa D.D."/>
            <person name="Saito Y."/>
            <person name="Kuwahara H."/>
            <person name="Kozuka-Hata H."/>
            <person name="Shin-I T."/>
            <person name="Minakuchi Y."/>
            <person name="Ohishi K."/>
            <person name="Motoyama A."/>
            <person name="Aizu T."/>
            <person name="Enomoto A."/>
            <person name="Kondo K."/>
            <person name="Tanaka S."/>
            <person name="Hara Y."/>
            <person name="Koshikawa S."/>
            <person name="Sagara H."/>
            <person name="Miura T."/>
            <person name="Yokobori S."/>
            <person name="Miyagawa K."/>
            <person name="Suzuki Y."/>
            <person name="Kubo T."/>
            <person name="Oyama M."/>
            <person name="Kohara Y."/>
            <person name="Fujiyama A."/>
            <person name="Arakawa K."/>
            <person name="Katayama T."/>
            <person name="Toyoda A."/>
            <person name="Kunieda T."/>
        </authorList>
    </citation>
    <scope>NUCLEOTIDE SEQUENCE [LARGE SCALE GENOMIC DNA]</scope>
    <source>
        <strain evidence="8 9">YOKOZUNA-1</strain>
    </source>
</reference>
<dbReference type="EMBL" id="BDGG01000011">
    <property type="protein sequence ID" value="GAV04622.1"/>
    <property type="molecule type" value="Genomic_DNA"/>
</dbReference>
<dbReference type="PANTHER" id="PTHR10438:SF405">
    <property type="entry name" value="THIOREDOXIN DOMAIN-CONTAINING PROTEIN"/>
    <property type="match status" value="1"/>
</dbReference>
<dbReference type="GO" id="GO:0005737">
    <property type="term" value="C:cytoplasm"/>
    <property type="evidence" value="ECO:0007669"/>
    <property type="project" value="UniProtKB-SubCell"/>
</dbReference>
<feature type="domain" description="Thioredoxin" evidence="7">
    <location>
        <begin position="1"/>
        <end position="110"/>
    </location>
</feature>
<keyword evidence="2" id="KW-0963">Cytoplasm</keyword>
<dbReference type="InterPro" id="IPR036249">
    <property type="entry name" value="Thioredoxin-like_sf"/>
</dbReference>
<dbReference type="InterPro" id="IPR013766">
    <property type="entry name" value="Thioredoxin_domain"/>
</dbReference>
<evidence type="ECO:0000259" key="7">
    <source>
        <dbReference type="PROSITE" id="PS51352"/>
    </source>
</evidence>
<evidence type="ECO:0000256" key="6">
    <source>
        <dbReference type="PIRSR" id="PIRSR000077-4"/>
    </source>
</evidence>
<evidence type="ECO:0000256" key="5">
    <source>
        <dbReference type="PIRNR" id="PIRNR000077"/>
    </source>
</evidence>
<dbReference type="InterPro" id="IPR050620">
    <property type="entry name" value="Thioredoxin_H-type-like"/>
</dbReference>
<organism evidence="8 9">
    <name type="scientific">Ramazzottius varieornatus</name>
    <name type="common">Water bear</name>
    <name type="synonym">Tardigrade</name>
    <dbReference type="NCBI Taxonomy" id="947166"/>
    <lineage>
        <taxon>Eukaryota</taxon>
        <taxon>Metazoa</taxon>
        <taxon>Ecdysozoa</taxon>
        <taxon>Tardigrada</taxon>
        <taxon>Eutardigrada</taxon>
        <taxon>Parachela</taxon>
        <taxon>Hypsibioidea</taxon>
        <taxon>Ramazzottiidae</taxon>
        <taxon>Ramazzottius</taxon>
    </lineage>
</organism>
<evidence type="ECO:0000313" key="9">
    <source>
        <dbReference type="Proteomes" id="UP000186922"/>
    </source>
</evidence>
<dbReference type="AlphaFoldDB" id="A0A1D1VST2"/>
<proteinExistence type="inferred from homology"/>
<dbReference type="InterPro" id="IPR017937">
    <property type="entry name" value="Thioredoxin_CS"/>
</dbReference>
<comment type="subcellular location">
    <subcellularLocation>
        <location evidence="1">Cytoplasm</location>
    </subcellularLocation>
</comment>
<keyword evidence="6" id="KW-0676">Redox-active center</keyword>
<evidence type="ECO:0000256" key="2">
    <source>
        <dbReference type="ARBA" id="ARBA00022490"/>
    </source>
</evidence>
<dbReference type="PANTHER" id="PTHR10438">
    <property type="entry name" value="THIOREDOXIN"/>
    <property type="match status" value="1"/>
</dbReference>
<dbReference type="PROSITE" id="PS00194">
    <property type="entry name" value="THIOREDOXIN_1"/>
    <property type="match status" value="1"/>
</dbReference>
<evidence type="ECO:0000256" key="3">
    <source>
        <dbReference type="ARBA" id="ARBA00023157"/>
    </source>
</evidence>
<comment type="similarity">
    <text evidence="4">Belongs to the thioredoxin family. Plant H-type subfamily.</text>
</comment>
<dbReference type="PIRSF" id="PIRSF000077">
    <property type="entry name" value="Thioredoxin"/>
    <property type="match status" value="1"/>
</dbReference>
<gene>
    <name evidence="8" type="primary">RvY_14883-1</name>
    <name evidence="8" type="synonym">RvY_14883.1</name>
    <name evidence="8" type="ORF">RvY_14883</name>
</gene>
<dbReference type="PROSITE" id="PS51352">
    <property type="entry name" value="THIOREDOXIN_2"/>
    <property type="match status" value="1"/>
</dbReference>
<dbReference type="SUPFAM" id="SSF52833">
    <property type="entry name" value="Thioredoxin-like"/>
    <property type="match status" value="1"/>
</dbReference>
<dbReference type="InterPro" id="IPR005746">
    <property type="entry name" value="Thioredoxin"/>
</dbReference>
<evidence type="ECO:0000256" key="1">
    <source>
        <dbReference type="ARBA" id="ARBA00004496"/>
    </source>
</evidence>
<feature type="disulfide bond" description="Redox-active" evidence="6">
    <location>
        <begin position="34"/>
        <end position="37"/>
    </location>
</feature>
<dbReference type="OrthoDB" id="2121326at2759"/>
<evidence type="ECO:0000313" key="8">
    <source>
        <dbReference type="EMBL" id="GAV04622.1"/>
    </source>
</evidence>
<comment type="caution">
    <text evidence="8">The sequence shown here is derived from an EMBL/GenBank/DDBJ whole genome shotgun (WGS) entry which is preliminary data.</text>
</comment>
<dbReference type="CDD" id="cd02947">
    <property type="entry name" value="TRX_family"/>
    <property type="match status" value="1"/>
</dbReference>
<name>A0A1D1VST2_RAMVA</name>
<keyword evidence="3 6" id="KW-1015">Disulfide bond</keyword>
<dbReference type="Proteomes" id="UP000186922">
    <property type="component" value="Unassembled WGS sequence"/>
</dbReference>
<dbReference type="PRINTS" id="PR00421">
    <property type="entry name" value="THIOREDOXIN"/>
</dbReference>
<keyword evidence="9" id="KW-1185">Reference proteome</keyword>
<evidence type="ECO:0000256" key="4">
    <source>
        <dbReference type="ARBA" id="ARBA00038353"/>
    </source>
</evidence>
<sequence length="111" mass="12667">MARDIAILNGTKNFQSATSNTRQYTVIKFFASWCGACKQMAPQYNKIANDLPSEQFVFYRMDVDNNKDIAKVHNLEMLPTFVVYKGGQLVYRQTGTVHEKLRKALTDLIGK</sequence>
<accession>A0A1D1VST2</accession>
<protein>
    <recommendedName>
        <fullName evidence="5">Thioredoxin</fullName>
    </recommendedName>
</protein>